<feature type="compositionally biased region" description="Polar residues" evidence="1">
    <location>
        <begin position="324"/>
        <end position="345"/>
    </location>
</feature>
<reference evidence="2" key="1">
    <citation type="submission" date="2021-03" db="EMBL/GenBank/DDBJ databases">
        <authorList>
            <person name="Tagirdzhanova G."/>
        </authorList>
    </citation>
    <scope>NUCLEOTIDE SEQUENCE</scope>
</reference>
<evidence type="ECO:0000313" key="2">
    <source>
        <dbReference type="EMBL" id="CAF9906345.1"/>
    </source>
</evidence>
<feature type="region of interest" description="Disordered" evidence="1">
    <location>
        <begin position="324"/>
        <end position="360"/>
    </location>
</feature>
<dbReference type="Proteomes" id="UP000664521">
    <property type="component" value="Unassembled WGS sequence"/>
</dbReference>
<feature type="compositionally biased region" description="Polar residues" evidence="1">
    <location>
        <begin position="9"/>
        <end position="26"/>
    </location>
</feature>
<name>A0A8H3EIQ6_9LECA</name>
<feature type="compositionally biased region" description="Basic and acidic residues" evidence="1">
    <location>
        <begin position="458"/>
        <end position="468"/>
    </location>
</feature>
<keyword evidence="3" id="KW-1185">Reference proteome</keyword>
<dbReference type="EMBL" id="CAJPDS010000004">
    <property type="protein sequence ID" value="CAF9906345.1"/>
    <property type="molecule type" value="Genomic_DNA"/>
</dbReference>
<sequence length="486" mass="52885">MQPKRARSSLESNHAFANTRKQQNGVFNKVHPDQSSSVSMQSQLDSSIHSKTPSLKRNIFVKDRGKSPCIRSGEALVKHIPRGIEADRIIFSGPEYNATTASSPINVHHEMTSTTQPVVQYDQKKSKRIIEAYQVATQILEDVAGKTTTAYFTPYGDTHDNYVTPYGPPQITLDSGTRTGEGRSGNDAGEFRVSPNTPGGTKEDCDMDDKNVERMSHTSSQDPEIDQAQIDRLLFLAGGRSLTDDDDTDDDVQVLASFTRVQPDVDVGAIVNRVLGTLASYGFAGTEEAIKLQGIIDRGSPVKNLIIPKDQSQATSRFYATLASRAQGSSRPGGQIHPSRSNDTGSIPIPQAYDEVQGSDPFGRPTAFKAAIKPFYVDNFGNHIPSQVVSSSSGFDTHVVNSQQGVLVPHRFNSYSGLIPTDHRATLSPTPVVQHSQFVPSSMPPPPLPSRIGTARGKTIEEAKKVRDYGFPPLPSSRPGRRVESD</sequence>
<evidence type="ECO:0000313" key="3">
    <source>
        <dbReference type="Proteomes" id="UP000664521"/>
    </source>
</evidence>
<accession>A0A8H3EIQ6</accession>
<evidence type="ECO:0000256" key="1">
    <source>
        <dbReference type="SAM" id="MobiDB-lite"/>
    </source>
</evidence>
<feature type="compositionally biased region" description="Low complexity" evidence="1">
    <location>
        <begin position="34"/>
        <end position="47"/>
    </location>
</feature>
<feature type="region of interest" description="Disordered" evidence="1">
    <location>
        <begin position="166"/>
        <end position="208"/>
    </location>
</feature>
<proteinExistence type="predicted"/>
<comment type="caution">
    <text evidence="2">The sequence shown here is derived from an EMBL/GenBank/DDBJ whole genome shotgun (WGS) entry which is preliminary data.</text>
</comment>
<protein>
    <submittedName>
        <fullName evidence="2">Uncharacterized protein</fullName>
    </submittedName>
</protein>
<dbReference type="AlphaFoldDB" id="A0A8H3EIQ6"/>
<dbReference type="OrthoDB" id="5595797at2759"/>
<gene>
    <name evidence="2" type="ORF">HETSPECPRED_006152</name>
</gene>
<feature type="region of interest" description="Disordered" evidence="1">
    <location>
        <begin position="1"/>
        <end position="51"/>
    </location>
</feature>
<organism evidence="2 3">
    <name type="scientific">Heterodermia speciosa</name>
    <dbReference type="NCBI Taxonomy" id="116794"/>
    <lineage>
        <taxon>Eukaryota</taxon>
        <taxon>Fungi</taxon>
        <taxon>Dikarya</taxon>
        <taxon>Ascomycota</taxon>
        <taxon>Pezizomycotina</taxon>
        <taxon>Lecanoromycetes</taxon>
        <taxon>OSLEUM clade</taxon>
        <taxon>Lecanoromycetidae</taxon>
        <taxon>Caliciales</taxon>
        <taxon>Physciaceae</taxon>
        <taxon>Heterodermia</taxon>
    </lineage>
</organism>
<feature type="region of interest" description="Disordered" evidence="1">
    <location>
        <begin position="434"/>
        <end position="486"/>
    </location>
</feature>